<keyword evidence="6 8" id="KW-0961">Cell wall biogenesis/degradation</keyword>
<dbReference type="InterPro" id="IPR015942">
    <property type="entry name" value="Asp/Glu/hydantoin_racemase"/>
</dbReference>
<keyword evidence="4 8" id="KW-0573">Peptidoglycan synthesis</keyword>
<feature type="binding site" evidence="8">
    <location>
        <begin position="41"/>
        <end position="42"/>
    </location>
    <ligand>
        <name>substrate</name>
    </ligand>
</feature>
<comment type="caution">
    <text evidence="9">The sequence shown here is derived from an EMBL/GenBank/DDBJ whole genome shotgun (WGS) entry which is preliminary data.</text>
</comment>
<dbReference type="InterPro" id="IPR001920">
    <property type="entry name" value="Asp/Glu_race"/>
</dbReference>
<dbReference type="PROSITE" id="PS00924">
    <property type="entry name" value="ASP_GLU_RACEMASE_2"/>
    <property type="match status" value="1"/>
</dbReference>
<evidence type="ECO:0000256" key="8">
    <source>
        <dbReference type="HAMAP-Rule" id="MF_00258"/>
    </source>
</evidence>
<reference evidence="9" key="2">
    <citation type="submission" date="2021-01" db="EMBL/GenBank/DDBJ databases">
        <authorList>
            <person name="Hahn C.R."/>
            <person name="Youssef N.H."/>
            <person name="Elshahed M."/>
        </authorList>
    </citation>
    <scope>NUCLEOTIDE SEQUENCE</scope>
    <source>
        <strain evidence="9">Zod_Metabat.24</strain>
    </source>
</reference>
<comment type="similarity">
    <text evidence="8">Belongs to the aspartate/glutamate racemases family.</text>
</comment>
<evidence type="ECO:0000256" key="5">
    <source>
        <dbReference type="ARBA" id="ARBA00023235"/>
    </source>
</evidence>
<dbReference type="SUPFAM" id="SSF53681">
    <property type="entry name" value="Aspartate/glutamate racemase"/>
    <property type="match status" value="2"/>
</dbReference>
<dbReference type="NCBIfam" id="TIGR00067">
    <property type="entry name" value="glut_race"/>
    <property type="match status" value="1"/>
</dbReference>
<gene>
    <name evidence="8" type="primary">murI</name>
    <name evidence="9" type="ORF">JW984_05295</name>
</gene>
<evidence type="ECO:0000256" key="7">
    <source>
        <dbReference type="ARBA" id="ARBA00070053"/>
    </source>
</evidence>
<evidence type="ECO:0000256" key="1">
    <source>
        <dbReference type="ARBA" id="ARBA00001602"/>
    </source>
</evidence>
<dbReference type="Pfam" id="PF01177">
    <property type="entry name" value="Asp_Glu_race"/>
    <property type="match status" value="1"/>
</dbReference>
<dbReference type="GO" id="GO:0008360">
    <property type="term" value="P:regulation of cell shape"/>
    <property type="evidence" value="ECO:0007669"/>
    <property type="project" value="UniProtKB-KW"/>
</dbReference>
<comment type="pathway">
    <text evidence="8">Cell wall biogenesis; peptidoglycan biosynthesis.</text>
</comment>
<evidence type="ECO:0000256" key="3">
    <source>
        <dbReference type="ARBA" id="ARBA00022960"/>
    </source>
</evidence>
<evidence type="ECO:0000313" key="9">
    <source>
        <dbReference type="EMBL" id="MBN1572596.1"/>
    </source>
</evidence>
<keyword evidence="3 8" id="KW-0133">Cell shape</keyword>
<dbReference type="PANTHER" id="PTHR21198">
    <property type="entry name" value="GLUTAMATE RACEMASE"/>
    <property type="match status" value="1"/>
</dbReference>
<dbReference type="GO" id="GO:0071555">
    <property type="term" value="P:cell wall organization"/>
    <property type="evidence" value="ECO:0007669"/>
    <property type="project" value="UniProtKB-KW"/>
</dbReference>
<dbReference type="GO" id="GO:0009252">
    <property type="term" value="P:peptidoglycan biosynthetic process"/>
    <property type="evidence" value="ECO:0007669"/>
    <property type="project" value="UniProtKB-UniRule"/>
</dbReference>
<feature type="binding site" evidence="8">
    <location>
        <begin position="9"/>
        <end position="10"/>
    </location>
    <ligand>
        <name>substrate</name>
    </ligand>
</feature>
<keyword evidence="5 8" id="KW-0413">Isomerase</keyword>
<accession>A0A9D8PKJ9</accession>
<feature type="binding site" evidence="8">
    <location>
        <begin position="184"/>
        <end position="185"/>
    </location>
    <ligand>
        <name>substrate</name>
    </ligand>
</feature>
<dbReference type="AlphaFoldDB" id="A0A9D8PKJ9"/>
<dbReference type="Gene3D" id="3.40.50.1860">
    <property type="match status" value="2"/>
</dbReference>
<evidence type="ECO:0000256" key="4">
    <source>
        <dbReference type="ARBA" id="ARBA00022984"/>
    </source>
</evidence>
<feature type="active site" description="Proton donor/acceptor" evidence="8">
    <location>
        <position position="72"/>
    </location>
</feature>
<comment type="function">
    <text evidence="8">Provides the (R)-glutamate required for cell wall biosynthesis.</text>
</comment>
<dbReference type="HAMAP" id="MF_00258">
    <property type="entry name" value="Glu_racemase"/>
    <property type="match status" value="1"/>
</dbReference>
<evidence type="ECO:0000256" key="2">
    <source>
        <dbReference type="ARBA" id="ARBA00013090"/>
    </source>
</evidence>
<sequence>MNKAIGVFDSGVGGLTVLREIMKALPNEDCFYLGDTARIPYGTKSKETVTGFAIKNTEFLVSLGIKFLVVACNTAAAAGLDAIADRFDVPTIGVVLPGAERAVRVTKNGRVGVIGTRATVLSGAYEREIVKIDPAVQVFQQPCPLFVPLAEEGWTEDEITRLTAERYLSRFAEFDLDTLVLGCTHYPLLKGVIQEAVGYDVTLVDSAVPIAWEVKKRLTEMGLKRNGGEGKKRFFVTDDPDNFKRVGEPFLGCRIDDVEHVDIVV</sequence>
<dbReference type="GO" id="GO:0008881">
    <property type="term" value="F:glutamate racemase activity"/>
    <property type="evidence" value="ECO:0007669"/>
    <property type="project" value="UniProtKB-UniRule"/>
</dbReference>
<dbReference type="Proteomes" id="UP000809273">
    <property type="component" value="Unassembled WGS sequence"/>
</dbReference>
<reference evidence="9" key="1">
    <citation type="journal article" date="2021" name="Environ. Microbiol.">
        <title>Genomic characterization of three novel Desulfobacterota classes expand the metabolic and phylogenetic diversity of the phylum.</title>
        <authorList>
            <person name="Murphy C.L."/>
            <person name="Biggerstaff J."/>
            <person name="Eichhorn A."/>
            <person name="Ewing E."/>
            <person name="Shahan R."/>
            <person name="Soriano D."/>
            <person name="Stewart S."/>
            <person name="VanMol K."/>
            <person name="Walker R."/>
            <person name="Walters P."/>
            <person name="Elshahed M.S."/>
            <person name="Youssef N.H."/>
        </authorList>
    </citation>
    <scope>NUCLEOTIDE SEQUENCE</scope>
    <source>
        <strain evidence="9">Zod_Metabat.24</strain>
    </source>
</reference>
<comment type="catalytic activity">
    <reaction evidence="1 8">
        <text>L-glutamate = D-glutamate</text>
        <dbReference type="Rhea" id="RHEA:12813"/>
        <dbReference type="ChEBI" id="CHEBI:29985"/>
        <dbReference type="ChEBI" id="CHEBI:29986"/>
        <dbReference type="EC" id="5.1.1.3"/>
    </reaction>
</comment>
<dbReference type="EC" id="5.1.1.3" evidence="2 8"/>
<dbReference type="InterPro" id="IPR033134">
    <property type="entry name" value="Asp/Glu_racemase_AS_2"/>
</dbReference>
<evidence type="ECO:0000256" key="6">
    <source>
        <dbReference type="ARBA" id="ARBA00023316"/>
    </source>
</evidence>
<evidence type="ECO:0000313" key="10">
    <source>
        <dbReference type="Proteomes" id="UP000809273"/>
    </source>
</evidence>
<feature type="active site" description="Proton donor/acceptor" evidence="8">
    <location>
        <position position="183"/>
    </location>
</feature>
<protein>
    <recommendedName>
        <fullName evidence="7 8">Glutamate racemase</fullName>
        <ecNumber evidence="2 8">5.1.1.3</ecNumber>
    </recommendedName>
</protein>
<dbReference type="PANTHER" id="PTHR21198:SF2">
    <property type="entry name" value="GLUTAMATE RACEMASE"/>
    <property type="match status" value="1"/>
</dbReference>
<proteinExistence type="inferred from homology"/>
<dbReference type="FunFam" id="3.40.50.1860:FF:000002">
    <property type="entry name" value="Glutamate racemase"/>
    <property type="match status" value="1"/>
</dbReference>
<organism evidence="9 10">
    <name type="scientific">Candidatus Zymogenus saltonus</name>
    <dbReference type="NCBI Taxonomy" id="2844893"/>
    <lineage>
        <taxon>Bacteria</taxon>
        <taxon>Deltaproteobacteria</taxon>
        <taxon>Candidatus Zymogenia</taxon>
        <taxon>Candidatus Zymogeniales</taxon>
        <taxon>Candidatus Zymogenaceae</taxon>
        <taxon>Candidatus Zymogenus</taxon>
    </lineage>
</organism>
<dbReference type="InterPro" id="IPR004391">
    <property type="entry name" value="Glu_race"/>
</dbReference>
<feature type="binding site" evidence="8">
    <location>
        <begin position="73"/>
        <end position="74"/>
    </location>
    <ligand>
        <name>substrate</name>
    </ligand>
</feature>
<name>A0A9D8PKJ9_9DELT</name>
<dbReference type="EMBL" id="JAFGIX010000026">
    <property type="protein sequence ID" value="MBN1572596.1"/>
    <property type="molecule type" value="Genomic_DNA"/>
</dbReference>